<comment type="caution">
    <text evidence="1">The sequence shown here is derived from an EMBL/GenBank/DDBJ whole genome shotgun (WGS) entry which is preliminary data.</text>
</comment>
<proteinExistence type="predicted"/>
<organism evidence="1">
    <name type="scientific">marine sediment metagenome</name>
    <dbReference type="NCBI Taxonomy" id="412755"/>
    <lineage>
        <taxon>unclassified sequences</taxon>
        <taxon>metagenomes</taxon>
        <taxon>ecological metagenomes</taxon>
    </lineage>
</organism>
<sequence length="144" mass="14457">MARHSAGVLTTAGTSVRPMMSLFAVAATGGKLIEVGCFNTTATAVAVFLTRLTAAGTPGAGLTESNHDPAVTSRMTAFTTHTGDATLGDDLGYRAVLGAAVGSGVIWTMSGGGIIIPVGTANGIGLILENGTGQACQAWFVWDE</sequence>
<protein>
    <submittedName>
        <fullName evidence="1">Uncharacterized protein</fullName>
    </submittedName>
</protein>
<accession>A0A0F9KM70</accession>
<gene>
    <name evidence="1" type="ORF">LCGC14_1616800</name>
</gene>
<dbReference type="EMBL" id="LAZR01013157">
    <property type="protein sequence ID" value="KKM23278.1"/>
    <property type="molecule type" value="Genomic_DNA"/>
</dbReference>
<evidence type="ECO:0000313" key="1">
    <source>
        <dbReference type="EMBL" id="KKM23278.1"/>
    </source>
</evidence>
<reference evidence="1" key="1">
    <citation type="journal article" date="2015" name="Nature">
        <title>Complex archaea that bridge the gap between prokaryotes and eukaryotes.</title>
        <authorList>
            <person name="Spang A."/>
            <person name="Saw J.H."/>
            <person name="Jorgensen S.L."/>
            <person name="Zaremba-Niedzwiedzka K."/>
            <person name="Martijn J."/>
            <person name="Lind A.E."/>
            <person name="van Eijk R."/>
            <person name="Schleper C."/>
            <person name="Guy L."/>
            <person name="Ettema T.J."/>
        </authorList>
    </citation>
    <scope>NUCLEOTIDE SEQUENCE</scope>
</reference>
<dbReference type="AlphaFoldDB" id="A0A0F9KM70"/>
<name>A0A0F9KM70_9ZZZZ</name>